<proteinExistence type="predicted"/>
<dbReference type="GO" id="GO:0016787">
    <property type="term" value="F:hydrolase activity"/>
    <property type="evidence" value="ECO:0007669"/>
    <property type="project" value="UniProtKB-KW"/>
</dbReference>
<dbReference type="PRINTS" id="PR00502">
    <property type="entry name" value="NUDIXFAMILY"/>
</dbReference>
<comment type="caution">
    <text evidence="4">The sequence shown here is derived from an EMBL/GenBank/DDBJ whole genome shotgun (WGS) entry which is preliminary data.</text>
</comment>
<protein>
    <submittedName>
        <fullName evidence="4">8-oxo-dGTP diphosphatase</fullName>
    </submittedName>
</protein>
<dbReference type="PANTHER" id="PTHR43046">
    <property type="entry name" value="GDP-MANNOSE MANNOSYL HYDROLASE"/>
    <property type="match status" value="1"/>
</dbReference>
<dbReference type="PROSITE" id="PS51462">
    <property type="entry name" value="NUDIX"/>
    <property type="match status" value="1"/>
</dbReference>
<evidence type="ECO:0000256" key="1">
    <source>
        <dbReference type="ARBA" id="ARBA00001946"/>
    </source>
</evidence>
<dbReference type="PANTHER" id="PTHR43046:SF14">
    <property type="entry name" value="MUTT_NUDIX FAMILY PROTEIN"/>
    <property type="match status" value="1"/>
</dbReference>
<reference evidence="4 5" key="1">
    <citation type="submission" date="2019-03" db="EMBL/GenBank/DDBJ databases">
        <title>Genomic Encyclopedia of Type Strains, Phase IV (KMG-IV): sequencing the most valuable type-strain genomes for metagenomic binning, comparative biology and taxonomic classification.</title>
        <authorList>
            <person name="Goeker M."/>
        </authorList>
    </citation>
    <scope>NUCLEOTIDE SEQUENCE [LARGE SCALE GENOMIC DNA]</scope>
    <source>
        <strain evidence="4 5">DSM 24176</strain>
    </source>
</reference>
<name>A0A4R1N209_9FIRM</name>
<dbReference type="RefSeq" id="WP_132279862.1">
    <property type="nucleotide sequence ID" value="NZ_SMGQ01000011.1"/>
</dbReference>
<dbReference type="AlphaFoldDB" id="A0A4R1N209"/>
<keyword evidence="5" id="KW-1185">Reference proteome</keyword>
<dbReference type="Gene3D" id="3.90.79.10">
    <property type="entry name" value="Nucleoside Triphosphate Pyrophosphohydrolase"/>
    <property type="match status" value="1"/>
</dbReference>
<feature type="domain" description="Nudix hydrolase" evidence="3">
    <location>
        <begin position="3"/>
        <end position="130"/>
    </location>
</feature>
<gene>
    <name evidence="4" type="ORF">EDC19_0445</name>
</gene>
<dbReference type="CDD" id="cd18875">
    <property type="entry name" value="NUDIX_Hydrolase"/>
    <property type="match status" value="1"/>
</dbReference>
<comment type="cofactor">
    <cofactor evidence="1">
        <name>Mg(2+)</name>
        <dbReference type="ChEBI" id="CHEBI:18420"/>
    </cofactor>
</comment>
<dbReference type="Proteomes" id="UP000294545">
    <property type="component" value="Unassembled WGS sequence"/>
</dbReference>
<keyword evidence="2" id="KW-0378">Hydrolase</keyword>
<sequence length="152" mass="17736">MTNTKLMNMCMIVDEQNDRVIVQDKVNSDWGGITFPGGKVENGESIIESTIREVKEETGLEVANLKFSGLIDWYNDVTHERWFIFLFKTNTYFGQMINETHEGKVFWTEIDELSSMNLASGMKDYLRLFSDNNLNEAFAIWNDHLWGEFKFI</sequence>
<evidence type="ECO:0000313" key="4">
    <source>
        <dbReference type="EMBL" id="TCK98034.1"/>
    </source>
</evidence>
<accession>A0A4R1N209</accession>
<evidence type="ECO:0000256" key="2">
    <source>
        <dbReference type="ARBA" id="ARBA00022801"/>
    </source>
</evidence>
<evidence type="ECO:0000313" key="5">
    <source>
        <dbReference type="Proteomes" id="UP000294545"/>
    </source>
</evidence>
<dbReference type="SUPFAM" id="SSF55811">
    <property type="entry name" value="Nudix"/>
    <property type="match status" value="1"/>
</dbReference>
<dbReference type="InterPro" id="IPR000086">
    <property type="entry name" value="NUDIX_hydrolase_dom"/>
</dbReference>
<evidence type="ECO:0000259" key="3">
    <source>
        <dbReference type="PROSITE" id="PS51462"/>
    </source>
</evidence>
<dbReference type="InterPro" id="IPR015797">
    <property type="entry name" value="NUDIX_hydrolase-like_dom_sf"/>
</dbReference>
<dbReference type="InterPro" id="IPR020476">
    <property type="entry name" value="Nudix_hydrolase"/>
</dbReference>
<dbReference type="EMBL" id="SMGQ01000011">
    <property type="protein sequence ID" value="TCK98034.1"/>
    <property type="molecule type" value="Genomic_DNA"/>
</dbReference>
<organism evidence="4 5">
    <name type="scientific">Natranaerovirga hydrolytica</name>
    <dbReference type="NCBI Taxonomy" id="680378"/>
    <lineage>
        <taxon>Bacteria</taxon>
        <taxon>Bacillati</taxon>
        <taxon>Bacillota</taxon>
        <taxon>Clostridia</taxon>
        <taxon>Lachnospirales</taxon>
        <taxon>Natranaerovirgaceae</taxon>
        <taxon>Natranaerovirga</taxon>
    </lineage>
</organism>
<dbReference type="OrthoDB" id="9789229at2"/>
<dbReference type="Pfam" id="PF00293">
    <property type="entry name" value="NUDIX"/>
    <property type="match status" value="1"/>
</dbReference>